<dbReference type="Pfam" id="PF05154">
    <property type="entry name" value="TM2"/>
    <property type="match status" value="1"/>
</dbReference>
<dbReference type="InterPro" id="IPR007829">
    <property type="entry name" value="TM2"/>
</dbReference>
<feature type="transmembrane region" description="Helical" evidence="5">
    <location>
        <begin position="52"/>
        <end position="75"/>
    </location>
</feature>
<evidence type="ECO:0000256" key="2">
    <source>
        <dbReference type="ARBA" id="ARBA00022692"/>
    </source>
</evidence>
<dbReference type="AlphaFoldDB" id="A0A380RWC9"/>
<reference evidence="7 8" key="1">
    <citation type="submission" date="2017-08" db="EMBL/GenBank/DDBJ databases">
        <authorList>
            <person name="de Groot N.N."/>
        </authorList>
    </citation>
    <scope>NUCLEOTIDE SEQUENCE [LARGE SCALE GENOMIC DNA]</scope>
    <source>
        <strain evidence="7 8">HM2</strain>
    </source>
</reference>
<dbReference type="Proteomes" id="UP000255423">
    <property type="component" value="Unassembled WGS sequence"/>
</dbReference>
<dbReference type="GO" id="GO:0016020">
    <property type="term" value="C:membrane"/>
    <property type="evidence" value="ECO:0007669"/>
    <property type="project" value="UniProtKB-SubCell"/>
</dbReference>
<feature type="transmembrane region" description="Helical" evidence="5">
    <location>
        <begin position="27"/>
        <end position="45"/>
    </location>
</feature>
<protein>
    <submittedName>
        <fullName evidence="7">TM2 domain-containing protein</fullName>
    </submittedName>
</protein>
<evidence type="ECO:0000256" key="3">
    <source>
        <dbReference type="ARBA" id="ARBA00022989"/>
    </source>
</evidence>
<evidence type="ECO:0000313" key="8">
    <source>
        <dbReference type="Proteomes" id="UP000255423"/>
    </source>
</evidence>
<keyword evidence="3 5" id="KW-1133">Transmembrane helix</keyword>
<dbReference type="InterPro" id="IPR050932">
    <property type="entry name" value="TM2D1-3-like"/>
</dbReference>
<evidence type="ECO:0000259" key="6">
    <source>
        <dbReference type="Pfam" id="PF05154"/>
    </source>
</evidence>
<dbReference type="PANTHER" id="PTHR21016">
    <property type="entry name" value="BETA-AMYLOID BINDING PROTEIN-RELATED"/>
    <property type="match status" value="1"/>
</dbReference>
<evidence type="ECO:0000256" key="5">
    <source>
        <dbReference type="SAM" id="Phobius"/>
    </source>
</evidence>
<sequence length="80" mass="9148">MWSYEFSKLYIVKKGVFMPAKGEHNKWIALALCILLGYLGLHRFYEGKIWTGILWLCTAGLFGVGVVVDAILIVMKPEHY</sequence>
<keyword evidence="4 5" id="KW-0472">Membrane</keyword>
<evidence type="ECO:0000256" key="1">
    <source>
        <dbReference type="ARBA" id="ARBA00004141"/>
    </source>
</evidence>
<evidence type="ECO:0000313" key="7">
    <source>
        <dbReference type="EMBL" id="SUQ19621.1"/>
    </source>
</evidence>
<keyword evidence="2 5" id="KW-0812">Transmembrane</keyword>
<dbReference type="EMBL" id="UHJL01000001">
    <property type="protein sequence ID" value="SUQ19621.1"/>
    <property type="molecule type" value="Genomic_DNA"/>
</dbReference>
<comment type="subcellular location">
    <subcellularLocation>
        <location evidence="1">Membrane</location>
        <topology evidence="1">Multi-pass membrane protein</topology>
    </subcellularLocation>
</comment>
<organism evidence="7 8">
    <name type="scientific">Fibrobacter succinogenes</name>
    <name type="common">Bacteroides succinogenes</name>
    <dbReference type="NCBI Taxonomy" id="833"/>
    <lineage>
        <taxon>Bacteria</taxon>
        <taxon>Pseudomonadati</taxon>
        <taxon>Fibrobacterota</taxon>
        <taxon>Fibrobacteria</taxon>
        <taxon>Fibrobacterales</taxon>
        <taxon>Fibrobacteraceae</taxon>
        <taxon>Fibrobacter</taxon>
    </lineage>
</organism>
<gene>
    <name evidence="7" type="ORF">SAMN05661053_0861</name>
</gene>
<feature type="domain" description="TM2" evidence="6">
    <location>
        <begin position="23"/>
        <end position="71"/>
    </location>
</feature>
<name>A0A380RWC9_FIBSU</name>
<accession>A0A380RWC9</accession>
<evidence type="ECO:0000256" key="4">
    <source>
        <dbReference type="ARBA" id="ARBA00023136"/>
    </source>
</evidence>
<dbReference type="PANTHER" id="PTHR21016:SF25">
    <property type="entry name" value="TM2 DOMAIN-CONTAINING PROTEIN DDB_G0277895-RELATED"/>
    <property type="match status" value="1"/>
</dbReference>
<proteinExistence type="predicted"/>